<evidence type="ECO:0000256" key="7">
    <source>
        <dbReference type="SAM" id="Phobius"/>
    </source>
</evidence>
<dbReference type="InterPro" id="IPR001915">
    <property type="entry name" value="Peptidase_M48"/>
</dbReference>
<evidence type="ECO:0000259" key="9">
    <source>
        <dbReference type="Pfam" id="PF23368"/>
    </source>
</evidence>
<sequence length="358" mass="37970">MDGETRAGFYDGATARRRHVTLALDTDAVMISEAGAPLARWPYAEIRRIEGPPGLLRLRCGSAPELARLELADGPHAVEVARRCPRLDEQERAAGRAVPKIVAVSLAAAASIILTVVYLVPLAADRLAPLIPLGAERRLGQAVDSQVRELFGARACAGAPGRWALDRLVARLAARAALPMEVEVAVLPSQVPNAFALPGGRIYLLDGLLQRAENADEVGAVLAHEMGHVAGRDGLRKLIQTGGSSFLLGLLFGDISGSGALVLVGQVLVDSAYSRDAERAADRFAADLMTGVGRPAEPLGIFLLRITGEKASSLPFLQSHPMSEERMAALATRRPAATGAPLLDEEEWRSLKAICKAK</sequence>
<dbReference type="InterPro" id="IPR051156">
    <property type="entry name" value="Mito/Outer_Membr_Metalloprot"/>
</dbReference>
<keyword evidence="5 6" id="KW-0482">Metalloprotease</keyword>
<reference evidence="10 11" key="1">
    <citation type="submission" date="2023-05" db="EMBL/GenBank/DDBJ databases">
        <title>Chelatococcus sp. nov., a moderately thermophilic bacterium isolated from hot spring microbial mat.</title>
        <authorList>
            <person name="Hu C.-J."/>
            <person name="Li W.-J."/>
        </authorList>
    </citation>
    <scope>NUCLEOTIDE SEQUENCE [LARGE SCALE GENOMIC DNA]</scope>
    <source>
        <strain evidence="10 11">SYSU G07232</strain>
    </source>
</reference>
<evidence type="ECO:0000256" key="4">
    <source>
        <dbReference type="ARBA" id="ARBA00022833"/>
    </source>
</evidence>
<organism evidence="10 11">
    <name type="scientific">Chelatococcus albus</name>
    <dbReference type="NCBI Taxonomy" id="3047466"/>
    <lineage>
        <taxon>Bacteria</taxon>
        <taxon>Pseudomonadati</taxon>
        <taxon>Pseudomonadota</taxon>
        <taxon>Alphaproteobacteria</taxon>
        <taxon>Hyphomicrobiales</taxon>
        <taxon>Chelatococcaceae</taxon>
        <taxon>Chelatococcus</taxon>
    </lineage>
</organism>
<evidence type="ECO:0000256" key="5">
    <source>
        <dbReference type="ARBA" id="ARBA00023049"/>
    </source>
</evidence>
<accession>A0ABT7AEC7</accession>
<dbReference type="Pfam" id="PF01435">
    <property type="entry name" value="Peptidase_M48"/>
    <property type="match status" value="1"/>
</dbReference>
<evidence type="ECO:0000256" key="2">
    <source>
        <dbReference type="ARBA" id="ARBA00022723"/>
    </source>
</evidence>
<evidence type="ECO:0000313" key="11">
    <source>
        <dbReference type="Proteomes" id="UP001321492"/>
    </source>
</evidence>
<keyword evidence="3 6" id="KW-0378">Hydrolase</keyword>
<keyword evidence="1 6" id="KW-0645">Protease</keyword>
<comment type="caution">
    <text evidence="10">The sequence shown here is derived from an EMBL/GenBank/DDBJ whole genome shotgun (WGS) entry which is preliminary data.</text>
</comment>
<comment type="similarity">
    <text evidence="6">Belongs to the peptidase M48 family.</text>
</comment>
<evidence type="ECO:0000256" key="6">
    <source>
        <dbReference type="RuleBase" id="RU003983"/>
    </source>
</evidence>
<keyword evidence="2" id="KW-0479">Metal-binding</keyword>
<keyword evidence="7" id="KW-1133">Transmembrane helix</keyword>
<feature type="transmembrane region" description="Helical" evidence="7">
    <location>
        <begin position="101"/>
        <end position="124"/>
    </location>
</feature>
<dbReference type="Gene3D" id="3.30.2010.10">
    <property type="entry name" value="Metalloproteases ('zincins'), catalytic domain"/>
    <property type="match status" value="1"/>
</dbReference>
<comment type="cofactor">
    <cofactor evidence="6">
        <name>Zn(2+)</name>
        <dbReference type="ChEBI" id="CHEBI:29105"/>
    </cofactor>
    <text evidence="6">Binds 1 zinc ion per subunit.</text>
</comment>
<keyword evidence="7" id="KW-0472">Membrane</keyword>
<dbReference type="CDD" id="cd07332">
    <property type="entry name" value="M48C_Oma1_like"/>
    <property type="match status" value="1"/>
</dbReference>
<name>A0ABT7AEC7_9HYPH</name>
<dbReference type="Proteomes" id="UP001321492">
    <property type="component" value="Unassembled WGS sequence"/>
</dbReference>
<dbReference type="RefSeq" id="WP_283739732.1">
    <property type="nucleotide sequence ID" value="NZ_JASJEV010000003.1"/>
</dbReference>
<protein>
    <submittedName>
        <fullName evidence="10">M48 family metallopeptidase</fullName>
    </submittedName>
</protein>
<proteinExistence type="inferred from homology"/>
<keyword evidence="4 6" id="KW-0862">Zinc</keyword>
<evidence type="ECO:0000313" key="10">
    <source>
        <dbReference type="EMBL" id="MDJ1157729.1"/>
    </source>
</evidence>
<dbReference type="PANTHER" id="PTHR22726">
    <property type="entry name" value="METALLOENDOPEPTIDASE OMA1"/>
    <property type="match status" value="1"/>
</dbReference>
<dbReference type="Pfam" id="PF23368">
    <property type="entry name" value="DUF7092"/>
    <property type="match status" value="1"/>
</dbReference>
<evidence type="ECO:0000259" key="8">
    <source>
        <dbReference type="Pfam" id="PF01435"/>
    </source>
</evidence>
<dbReference type="EMBL" id="JASJEV010000003">
    <property type="protein sequence ID" value="MDJ1157729.1"/>
    <property type="molecule type" value="Genomic_DNA"/>
</dbReference>
<feature type="domain" description="DUF7092" evidence="9">
    <location>
        <begin position="6"/>
        <end position="76"/>
    </location>
</feature>
<keyword evidence="11" id="KW-1185">Reference proteome</keyword>
<dbReference type="PANTHER" id="PTHR22726:SF1">
    <property type="entry name" value="METALLOENDOPEPTIDASE OMA1, MITOCHONDRIAL"/>
    <property type="match status" value="1"/>
</dbReference>
<evidence type="ECO:0000256" key="3">
    <source>
        <dbReference type="ARBA" id="ARBA00022801"/>
    </source>
</evidence>
<gene>
    <name evidence="10" type="ORF">QNA08_05730</name>
</gene>
<evidence type="ECO:0000256" key="1">
    <source>
        <dbReference type="ARBA" id="ARBA00022670"/>
    </source>
</evidence>
<keyword evidence="7" id="KW-0812">Transmembrane</keyword>
<dbReference type="InterPro" id="IPR055518">
    <property type="entry name" value="DUF7092"/>
</dbReference>
<feature type="domain" description="Peptidase M48" evidence="8">
    <location>
        <begin position="165"/>
        <end position="333"/>
    </location>
</feature>